<dbReference type="AlphaFoldDB" id="A0A1I4B1M4"/>
<organism evidence="3 4">
    <name type="scientific">Methylorubrum salsuginis</name>
    <dbReference type="NCBI Taxonomy" id="414703"/>
    <lineage>
        <taxon>Bacteria</taxon>
        <taxon>Pseudomonadati</taxon>
        <taxon>Pseudomonadota</taxon>
        <taxon>Alphaproteobacteria</taxon>
        <taxon>Hyphomicrobiales</taxon>
        <taxon>Methylobacteriaceae</taxon>
        <taxon>Methylorubrum</taxon>
    </lineage>
</organism>
<evidence type="ECO:0000313" key="4">
    <source>
        <dbReference type="Proteomes" id="UP000198804"/>
    </source>
</evidence>
<evidence type="ECO:0000313" key="3">
    <source>
        <dbReference type="EMBL" id="SFK62812.1"/>
    </source>
</evidence>
<dbReference type="GO" id="GO:0016740">
    <property type="term" value="F:transferase activity"/>
    <property type="evidence" value="ECO:0007669"/>
    <property type="project" value="UniProtKB-KW"/>
</dbReference>
<reference evidence="4" key="1">
    <citation type="submission" date="2016-10" db="EMBL/GenBank/DDBJ databases">
        <authorList>
            <person name="Varghese N."/>
            <person name="Submissions S."/>
        </authorList>
    </citation>
    <scope>NUCLEOTIDE SEQUENCE [LARGE SCALE GENOMIC DNA]</scope>
    <source>
        <strain evidence="4">CGMCC 1.6474</strain>
    </source>
</reference>
<feature type="domain" description="Glycosyltransferase 2-like" evidence="2">
    <location>
        <begin position="273"/>
        <end position="391"/>
    </location>
</feature>
<dbReference type="EMBL" id="FOSV01000003">
    <property type="protein sequence ID" value="SFK62812.1"/>
    <property type="molecule type" value="Genomic_DNA"/>
</dbReference>
<evidence type="ECO:0000256" key="1">
    <source>
        <dbReference type="SAM" id="MobiDB-lite"/>
    </source>
</evidence>
<dbReference type="PANTHER" id="PTHR43179:SF7">
    <property type="entry name" value="RHAMNOSYLTRANSFERASE WBBL"/>
    <property type="match status" value="1"/>
</dbReference>
<dbReference type="Gene3D" id="3.90.550.10">
    <property type="entry name" value="Spore Coat Polysaccharide Biosynthesis Protein SpsA, Chain A"/>
    <property type="match status" value="1"/>
</dbReference>
<dbReference type="SUPFAM" id="SSF53448">
    <property type="entry name" value="Nucleotide-diphospho-sugar transferases"/>
    <property type="match status" value="1"/>
</dbReference>
<evidence type="ECO:0000259" key="2">
    <source>
        <dbReference type="Pfam" id="PF00535"/>
    </source>
</evidence>
<dbReference type="Pfam" id="PF00535">
    <property type="entry name" value="Glycos_transf_2"/>
    <property type="match status" value="1"/>
</dbReference>
<keyword evidence="4" id="KW-1185">Reference proteome</keyword>
<dbReference type="STRING" id="414703.SAMN04488125_1034"/>
<dbReference type="Proteomes" id="UP000198804">
    <property type="component" value="Unassembled WGS sequence"/>
</dbReference>
<name>A0A1I4B1M4_9HYPH</name>
<dbReference type="InterPro" id="IPR029044">
    <property type="entry name" value="Nucleotide-diphossugar_trans"/>
</dbReference>
<dbReference type="InterPro" id="IPR001173">
    <property type="entry name" value="Glyco_trans_2-like"/>
</dbReference>
<dbReference type="PANTHER" id="PTHR43179">
    <property type="entry name" value="RHAMNOSYLTRANSFERASE WBBL"/>
    <property type="match status" value="1"/>
</dbReference>
<proteinExistence type="predicted"/>
<gene>
    <name evidence="3" type="ORF">SAMN04488125_1034</name>
</gene>
<keyword evidence="3" id="KW-0808">Transferase</keyword>
<dbReference type="CDD" id="cd04186">
    <property type="entry name" value="GT_2_like_c"/>
    <property type="match status" value="1"/>
</dbReference>
<sequence>MTGAPLPDALLFAAETAPSLFRRIVGAAGHPSRLVPILIARLTGRRVRAATALTALTGAHHRLRWPGPVPPAEPDASLARHGIERIEPMADGTVRIAPAGTPLVLLAGPGHTLVDGAAEAIAAAFADPSIHALYGDALVRIRPGGPWLPLLRPAFDPDFLRAVDWLGPVLALRRASAAAIEPVPGAAASDIALDLAARLGPRALRHLPRLLSFSALPAEGGGEGARAETRRARLKAVRRDLDRRGEGDTLAFVEPDGVIRLERPLPVPRPLVSLIVPTRDRLDLLRPCIESLRARTDWPAKDILICDNGSREPETLAYFDELRAAGAARILDCAGPFDFAAINNRAAHAARGTLLAFVNNDVEAERPDWLERMVREALRPEIGAVGARLIDGEGRIQHGGIVLGTGGLATHGHRHFSGDAPGYLSGLRATRSVAAVTAACLVIETRKFGEVGGFDPTFAVDFNDLDLCLRLNAAGLRTLYVGGARLHHRESASRRPSPQAAARHAEEIAALEKRWGPLLAQDPHYHPGFDPDLSTHIRLRRGWTGLAPAAPRSAVTAPDGARRPAPSRSRT</sequence>
<feature type="region of interest" description="Disordered" evidence="1">
    <location>
        <begin position="548"/>
        <end position="571"/>
    </location>
</feature>
<protein>
    <submittedName>
        <fullName evidence="3">Glycosyltransferase, GT2 family</fullName>
    </submittedName>
</protein>
<accession>A0A1I4B1M4</accession>
<dbReference type="RefSeq" id="WP_091942764.1">
    <property type="nucleotide sequence ID" value="NZ_FOSV01000003.1"/>
</dbReference>
<dbReference type="OrthoDB" id="9783791at2"/>